<dbReference type="PANTHER" id="PTHR37610">
    <property type="entry name" value="CCHC-TYPE DOMAIN-CONTAINING PROTEIN"/>
    <property type="match status" value="1"/>
</dbReference>
<dbReference type="AlphaFoldDB" id="A0A438CVH7"/>
<feature type="region of interest" description="Disordered" evidence="1">
    <location>
        <begin position="298"/>
        <end position="378"/>
    </location>
</feature>
<evidence type="ECO:0000256" key="1">
    <source>
        <dbReference type="SAM" id="MobiDB-lite"/>
    </source>
</evidence>
<dbReference type="EMBL" id="QGNW01001963">
    <property type="protein sequence ID" value="RVW27208.1"/>
    <property type="molecule type" value="Genomic_DNA"/>
</dbReference>
<evidence type="ECO:0008006" key="4">
    <source>
        <dbReference type="Google" id="ProtNLM"/>
    </source>
</evidence>
<name>A0A438CVH7_VITVI</name>
<feature type="compositionally biased region" description="Polar residues" evidence="1">
    <location>
        <begin position="355"/>
        <end position="376"/>
    </location>
</feature>
<proteinExistence type="predicted"/>
<comment type="caution">
    <text evidence="2">The sequence shown here is derived from an EMBL/GenBank/DDBJ whole genome shotgun (WGS) entry which is preliminary data.</text>
</comment>
<feature type="compositionally biased region" description="Basic and acidic residues" evidence="1">
    <location>
        <begin position="327"/>
        <end position="341"/>
    </location>
</feature>
<evidence type="ECO:0000313" key="2">
    <source>
        <dbReference type="EMBL" id="RVW27208.1"/>
    </source>
</evidence>
<evidence type="ECO:0000313" key="3">
    <source>
        <dbReference type="Proteomes" id="UP000288805"/>
    </source>
</evidence>
<reference evidence="2 3" key="1">
    <citation type="journal article" date="2018" name="PLoS Genet.">
        <title>Population sequencing reveals clonal diversity and ancestral inbreeding in the grapevine cultivar Chardonnay.</title>
        <authorList>
            <person name="Roach M.J."/>
            <person name="Johnson D.L."/>
            <person name="Bohlmann J."/>
            <person name="van Vuuren H.J."/>
            <person name="Jones S.J."/>
            <person name="Pretorius I.S."/>
            <person name="Schmidt S.A."/>
            <person name="Borneman A.R."/>
        </authorList>
    </citation>
    <scope>NUCLEOTIDE SEQUENCE [LARGE SCALE GENOMIC DNA]</scope>
    <source>
        <strain evidence="3">cv. Chardonnay</strain>
        <tissue evidence="2">Leaf</tissue>
    </source>
</reference>
<dbReference type="PANTHER" id="PTHR37610:SF75">
    <property type="entry name" value="RETROTRANSPOSON COPIA-LIKE N-TERMINAL DOMAIN-CONTAINING PROTEIN"/>
    <property type="match status" value="1"/>
</dbReference>
<accession>A0A438CVH7</accession>
<sequence length="476" mass="53655">MAGAGRGSVTIGDAIESIQNDSAALSNEAEHLSDVSSNSLQLTVNKLNGKNYLERAQTVKLVIDRKGKLGYLTSEVKKPANNDLRLKSWRSENSMVIAWLINLMESSIGKSFLFIPTTKEVWDVVHDTYSDLENSSQILELKTKLWQSRQGDREVTMYFNEMVTLWQELDQCYEEEWILPLIDLDLEKTIGNAKQSGGLYFFEDGSELEGQAHSTCFKSLFVGESESEDSCVGDVFQIEPEPPVLVEFTPDQPIPSALENQDTATIPSAPENQDTAAIDQHLNRDSAATDQHLNQNTTAIDQDSGSLGDEINGTNPLMSLHKHEKAKMREKTSKTEHELHVYSRKRHLQRKEDSTSQQLHESNPSTNQNFTSSSDELSGVRTCTKHPMSNFISNENLSPSFYAFTTQLSCVEIPKNVQDALRVPEWKEVILEEKRALEKNETWEVVDLPKGNKTVGCKWVFTIKYNVDGTLERYKP</sequence>
<organism evidence="2 3">
    <name type="scientific">Vitis vinifera</name>
    <name type="common">Grape</name>
    <dbReference type="NCBI Taxonomy" id="29760"/>
    <lineage>
        <taxon>Eukaryota</taxon>
        <taxon>Viridiplantae</taxon>
        <taxon>Streptophyta</taxon>
        <taxon>Embryophyta</taxon>
        <taxon>Tracheophyta</taxon>
        <taxon>Spermatophyta</taxon>
        <taxon>Magnoliopsida</taxon>
        <taxon>eudicotyledons</taxon>
        <taxon>Gunneridae</taxon>
        <taxon>Pentapetalae</taxon>
        <taxon>rosids</taxon>
        <taxon>Vitales</taxon>
        <taxon>Vitaceae</taxon>
        <taxon>Viteae</taxon>
        <taxon>Vitis</taxon>
    </lineage>
</organism>
<dbReference type="Proteomes" id="UP000288805">
    <property type="component" value="Unassembled WGS sequence"/>
</dbReference>
<gene>
    <name evidence="2" type="ORF">CK203_092561</name>
</gene>
<protein>
    <recommendedName>
        <fullName evidence="4">Mitochondrial protein</fullName>
    </recommendedName>
</protein>